<feature type="region of interest" description="Disordered" evidence="1">
    <location>
        <begin position="82"/>
        <end position="112"/>
    </location>
</feature>
<feature type="compositionally biased region" description="Basic residues" evidence="1">
    <location>
        <begin position="84"/>
        <end position="100"/>
    </location>
</feature>
<feature type="compositionally biased region" description="Polar residues" evidence="1">
    <location>
        <begin position="103"/>
        <end position="112"/>
    </location>
</feature>
<dbReference type="STRING" id="313367.JSE7799_02213"/>
<organism evidence="2 3">
    <name type="scientific">Jannaschia seosinensis</name>
    <dbReference type="NCBI Taxonomy" id="313367"/>
    <lineage>
        <taxon>Bacteria</taxon>
        <taxon>Pseudomonadati</taxon>
        <taxon>Pseudomonadota</taxon>
        <taxon>Alphaproteobacteria</taxon>
        <taxon>Rhodobacterales</taxon>
        <taxon>Roseobacteraceae</taxon>
        <taxon>Jannaschia</taxon>
    </lineage>
</organism>
<sequence>MSAPHDFLESRTHDGRKFRMLNVIDEFKRECLAIRIDRKLNSTAVIDGIVPSGLEIRLRRGRADSFTKPSRRRIELIVRSATRMPKRRSTTAHRSTRRQRTTPSISGSGPASTIAASSLICSVLSMGVRLSTAE</sequence>
<name>A0A0M7BDW3_9RHOB</name>
<proteinExistence type="predicted"/>
<evidence type="ECO:0000256" key="1">
    <source>
        <dbReference type="SAM" id="MobiDB-lite"/>
    </source>
</evidence>
<evidence type="ECO:0000313" key="3">
    <source>
        <dbReference type="Proteomes" id="UP000049455"/>
    </source>
</evidence>
<evidence type="ECO:0008006" key="4">
    <source>
        <dbReference type="Google" id="ProtNLM"/>
    </source>
</evidence>
<gene>
    <name evidence="2" type="ORF">JSE7799_02213</name>
</gene>
<accession>A0A0M7BDW3</accession>
<protein>
    <recommendedName>
        <fullName evidence="4">Integrase catalytic domain-containing protein</fullName>
    </recommendedName>
</protein>
<keyword evidence="3" id="KW-1185">Reference proteome</keyword>
<evidence type="ECO:0000313" key="2">
    <source>
        <dbReference type="EMBL" id="CUH39486.1"/>
    </source>
</evidence>
<dbReference type="AlphaFoldDB" id="A0A0M7BDW3"/>
<reference evidence="2 3" key="1">
    <citation type="submission" date="2015-09" db="EMBL/GenBank/DDBJ databases">
        <authorList>
            <person name="Jackson K.R."/>
            <person name="Lunt B.L."/>
            <person name="Fisher J.N.B."/>
            <person name="Gardner A.V."/>
            <person name="Bailey M.E."/>
            <person name="Deus L.M."/>
            <person name="Earl A.S."/>
            <person name="Gibby P.D."/>
            <person name="Hartmann K.A."/>
            <person name="Liu J.E."/>
            <person name="Manci A.M."/>
            <person name="Nielsen D.A."/>
            <person name="Solomon M.B."/>
            <person name="Breakwell D.P."/>
            <person name="Burnett S.H."/>
            <person name="Grose J.H."/>
        </authorList>
    </citation>
    <scope>NUCLEOTIDE SEQUENCE [LARGE SCALE GENOMIC DNA]</scope>
    <source>
        <strain evidence="2 3">CECT 7799</strain>
    </source>
</reference>
<dbReference type="EMBL" id="CYPR01000150">
    <property type="protein sequence ID" value="CUH39486.1"/>
    <property type="molecule type" value="Genomic_DNA"/>
</dbReference>
<dbReference type="Proteomes" id="UP000049455">
    <property type="component" value="Unassembled WGS sequence"/>
</dbReference>